<dbReference type="Gramene" id="OB01G14410.1">
    <property type="protein sequence ID" value="OB01G14410.1"/>
    <property type="gene ID" value="OB01G14410"/>
</dbReference>
<accession>J3KWT5</accession>
<protein>
    <submittedName>
        <fullName evidence="2">Uncharacterized protein</fullName>
    </submittedName>
</protein>
<evidence type="ECO:0000256" key="1">
    <source>
        <dbReference type="SAM" id="MobiDB-lite"/>
    </source>
</evidence>
<reference evidence="2" key="2">
    <citation type="submission" date="2013-04" db="UniProtKB">
        <authorList>
            <consortium name="EnsemblPlants"/>
        </authorList>
    </citation>
    <scope>IDENTIFICATION</scope>
</reference>
<evidence type="ECO:0000313" key="3">
    <source>
        <dbReference type="Proteomes" id="UP000006038"/>
    </source>
</evidence>
<reference evidence="2" key="1">
    <citation type="journal article" date="2013" name="Nat. Commun.">
        <title>Whole-genome sequencing of Oryza brachyantha reveals mechanisms underlying Oryza genome evolution.</title>
        <authorList>
            <person name="Chen J."/>
            <person name="Huang Q."/>
            <person name="Gao D."/>
            <person name="Wang J."/>
            <person name="Lang Y."/>
            <person name="Liu T."/>
            <person name="Li B."/>
            <person name="Bai Z."/>
            <person name="Luis Goicoechea J."/>
            <person name="Liang C."/>
            <person name="Chen C."/>
            <person name="Zhang W."/>
            <person name="Sun S."/>
            <person name="Liao Y."/>
            <person name="Zhang X."/>
            <person name="Yang L."/>
            <person name="Song C."/>
            <person name="Wang M."/>
            <person name="Shi J."/>
            <person name="Liu G."/>
            <person name="Liu J."/>
            <person name="Zhou H."/>
            <person name="Zhou W."/>
            <person name="Yu Q."/>
            <person name="An N."/>
            <person name="Chen Y."/>
            <person name="Cai Q."/>
            <person name="Wang B."/>
            <person name="Liu B."/>
            <person name="Min J."/>
            <person name="Huang Y."/>
            <person name="Wu H."/>
            <person name="Li Z."/>
            <person name="Zhang Y."/>
            <person name="Yin Y."/>
            <person name="Song W."/>
            <person name="Jiang J."/>
            <person name="Jackson S.A."/>
            <person name="Wing R.A."/>
            <person name="Wang J."/>
            <person name="Chen M."/>
        </authorList>
    </citation>
    <scope>NUCLEOTIDE SEQUENCE [LARGE SCALE GENOMIC DNA]</scope>
    <source>
        <strain evidence="2">cv. IRGC 101232</strain>
    </source>
</reference>
<dbReference type="STRING" id="4533.J3KWT5"/>
<feature type="region of interest" description="Disordered" evidence="1">
    <location>
        <begin position="142"/>
        <end position="162"/>
    </location>
</feature>
<feature type="compositionally biased region" description="Pro residues" evidence="1">
    <location>
        <begin position="153"/>
        <end position="162"/>
    </location>
</feature>
<organism evidence="2">
    <name type="scientific">Oryza brachyantha</name>
    <name type="common">malo sina</name>
    <dbReference type="NCBI Taxonomy" id="4533"/>
    <lineage>
        <taxon>Eukaryota</taxon>
        <taxon>Viridiplantae</taxon>
        <taxon>Streptophyta</taxon>
        <taxon>Embryophyta</taxon>
        <taxon>Tracheophyta</taxon>
        <taxon>Spermatophyta</taxon>
        <taxon>Magnoliopsida</taxon>
        <taxon>Liliopsida</taxon>
        <taxon>Poales</taxon>
        <taxon>Poaceae</taxon>
        <taxon>BOP clade</taxon>
        <taxon>Oryzoideae</taxon>
        <taxon>Oryzeae</taxon>
        <taxon>Oryzinae</taxon>
        <taxon>Oryza</taxon>
    </lineage>
</organism>
<keyword evidence="3" id="KW-1185">Reference proteome</keyword>
<dbReference type="Proteomes" id="UP000006038">
    <property type="component" value="Chromosome 1"/>
</dbReference>
<sequence length="162" mass="17618">MHCWASTLISANRRGNSASSAARRRRIVITVVLRRWPVRKSTYGLQEGSVSGPPPPPKKRQTLVYSVIVHIEDVLDPTPLHTSCSLSDESNSDDEDVLRRNGFAYWAGRFDGAGPWISYQGGGRSFGVVSAPLAGSWGLGPWSGPLRESCPPGRSPARPPRP</sequence>
<dbReference type="HOGENOM" id="CLU_1637977_0_0_1"/>
<name>J3KWT5_ORYBR</name>
<evidence type="ECO:0000313" key="2">
    <source>
        <dbReference type="EnsemblPlants" id="OB01G14410.1"/>
    </source>
</evidence>
<proteinExistence type="predicted"/>
<dbReference type="AlphaFoldDB" id="J3KWT5"/>
<dbReference type="EnsemblPlants" id="OB01G14410.1">
    <property type="protein sequence ID" value="OB01G14410.1"/>
    <property type="gene ID" value="OB01G14410"/>
</dbReference>